<accession>A0A2U3QF17</accession>
<name>A0A2U3QF17_9BACT</name>
<gene>
    <name evidence="7" type="ORF">NBG4_140034</name>
</gene>
<feature type="transmembrane region" description="Helical" evidence="6">
    <location>
        <begin position="351"/>
        <end position="371"/>
    </location>
</feature>
<sequence length="407" mass="45764">MYYVDPESIRYQLIYVSIFQQSLCKYETISPCTKPARGPKPTDLCAKMTSMPKIIYRSVIKDLILTFLLTLAFLNCILMMEKILRLSRLLSGVGATVTDMLRVIIYLQPQILMLTIPMSLLLSVLLVYGRMHLNSEIIILKTAGMDYMMISFPVMIFGLACFLASITVSFFLGPVSSVRLREEITRIIAVRSTLAIEEGTFNTSFKDLVILVKGKKTPDTLDGIFIYDTRSKDEPRVLIAKEGKIFLQDGSTIGLYLQDGYMNISKGSNTTELFFKVYKMALSLDAQSSAPKKVEFTPSQLLREARHSDTERTRTSFYLEFHRRLSLPLVCLVLVFLGPPLSSMSGKSGRLGGLAIGLLVFTLYYVILIYGENLARASRIPHYAGAWAATLVLGIFAFIMFRTESTR</sequence>
<keyword evidence="2" id="KW-1003">Cell membrane</keyword>
<dbReference type="Pfam" id="PF03739">
    <property type="entry name" value="LptF_LptG"/>
    <property type="match status" value="1"/>
</dbReference>
<evidence type="ECO:0000313" key="8">
    <source>
        <dbReference type="Proteomes" id="UP000245125"/>
    </source>
</evidence>
<protein>
    <submittedName>
        <fullName evidence="7">Putative permease, YjgP/YjgQ family</fullName>
    </submittedName>
</protein>
<keyword evidence="4 6" id="KW-1133">Transmembrane helix</keyword>
<dbReference type="GO" id="GO:0015920">
    <property type="term" value="P:lipopolysaccharide transport"/>
    <property type="evidence" value="ECO:0007669"/>
    <property type="project" value="TreeGrafter"/>
</dbReference>
<keyword evidence="3 6" id="KW-0812">Transmembrane</keyword>
<evidence type="ECO:0000256" key="6">
    <source>
        <dbReference type="SAM" id="Phobius"/>
    </source>
</evidence>
<dbReference type="OrthoDB" id="9792188at2"/>
<dbReference type="Proteomes" id="UP000245125">
    <property type="component" value="Unassembled WGS sequence"/>
</dbReference>
<reference evidence="8" key="1">
    <citation type="submission" date="2018-03" db="EMBL/GenBank/DDBJ databases">
        <authorList>
            <person name="Zecchin S."/>
        </authorList>
    </citation>
    <scope>NUCLEOTIDE SEQUENCE [LARGE SCALE GENOMIC DNA]</scope>
</reference>
<keyword evidence="5 6" id="KW-0472">Membrane</keyword>
<comment type="subcellular location">
    <subcellularLocation>
        <location evidence="1">Cell membrane</location>
        <topology evidence="1">Multi-pass membrane protein</topology>
    </subcellularLocation>
</comment>
<feature type="transmembrane region" description="Helical" evidence="6">
    <location>
        <begin position="383"/>
        <end position="401"/>
    </location>
</feature>
<feature type="transmembrane region" description="Helical" evidence="6">
    <location>
        <begin position="150"/>
        <end position="172"/>
    </location>
</feature>
<evidence type="ECO:0000256" key="5">
    <source>
        <dbReference type="ARBA" id="ARBA00023136"/>
    </source>
</evidence>
<feature type="transmembrane region" description="Helical" evidence="6">
    <location>
        <begin position="111"/>
        <end position="129"/>
    </location>
</feature>
<proteinExistence type="predicted"/>
<dbReference type="EMBL" id="OUUY01000046">
    <property type="protein sequence ID" value="SPP99974.1"/>
    <property type="molecule type" value="Genomic_DNA"/>
</dbReference>
<feature type="transmembrane region" description="Helical" evidence="6">
    <location>
        <begin position="54"/>
        <end position="74"/>
    </location>
</feature>
<evidence type="ECO:0000313" key="7">
    <source>
        <dbReference type="EMBL" id="SPP99974.1"/>
    </source>
</evidence>
<organism evidence="7 8">
    <name type="scientific">Candidatus Sulfobium mesophilum</name>
    <dbReference type="NCBI Taxonomy" id="2016548"/>
    <lineage>
        <taxon>Bacteria</taxon>
        <taxon>Pseudomonadati</taxon>
        <taxon>Nitrospirota</taxon>
        <taxon>Nitrospiria</taxon>
        <taxon>Nitrospirales</taxon>
        <taxon>Nitrospiraceae</taxon>
        <taxon>Candidatus Sulfobium</taxon>
    </lineage>
</organism>
<evidence type="ECO:0000256" key="2">
    <source>
        <dbReference type="ARBA" id="ARBA00022475"/>
    </source>
</evidence>
<dbReference type="AlphaFoldDB" id="A0A2U3QF17"/>
<evidence type="ECO:0000256" key="4">
    <source>
        <dbReference type="ARBA" id="ARBA00022989"/>
    </source>
</evidence>
<evidence type="ECO:0000256" key="1">
    <source>
        <dbReference type="ARBA" id="ARBA00004651"/>
    </source>
</evidence>
<dbReference type="PANTHER" id="PTHR33529">
    <property type="entry name" value="SLR0882 PROTEIN-RELATED"/>
    <property type="match status" value="1"/>
</dbReference>
<feature type="transmembrane region" description="Helical" evidence="6">
    <location>
        <begin position="321"/>
        <end position="339"/>
    </location>
</feature>
<dbReference type="InterPro" id="IPR005495">
    <property type="entry name" value="LptG/LptF_permease"/>
</dbReference>
<keyword evidence="8" id="KW-1185">Reference proteome</keyword>
<dbReference type="GO" id="GO:0043190">
    <property type="term" value="C:ATP-binding cassette (ABC) transporter complex"/>
    <property type="evidence" value="ECO:0007669"/>
    <property type="project" value="TreeGrafter"/>
</dbReference>
<evidence type="ECO:0000256" key="3">
    <source>
        <dbReference type="ARBA" id="ARBA00022692"/>
    </source>
</evidence>
<dbReference type="PANTHER" id="PTHR33529:SF6">
    <property type="entry name" value="YJGP_YJGQ FAMILY PERMEASE"/>
    <property type="match status" value="1"/>
</dbReference>